<dbReference type="OrthoDB" id="9785724at2"/>
<dbReference type="Pfam" id="PF00857">
    <property type="entry name" value="Isochorismatase"/>
    <property type="match status" value="1"/>
</dbReference>
<evidence type="ECO:0000256" key="1">
    <source>
        <dbReference type="ARBA" id="ARBA00006336"/>
    </source>
</evidence>
<reference evidence="4 5" key="1">
    <citation type="submission" date="2016-10" db="EMBL/GenBank/DDBJ databases">
        <authorList>
            <person name="de Groot N.N."/>
        </authorList>
    </citation>
    <scope>NUCLEOTIDE SEQUENCE [LARGE SCALE GENOMIC DNA]</scope>
    <source>
        <strain evidence="4 5">DSM 21633</strain>
    </source>
</reference>
<feature type="domain" description="Isochorismatase-like" evidence="3">
    <location>
        <begin position="5"/>
        <end position="145"/>
    </location>
</feature>
<dbReference type="AlphaFoldDB" id="A0A1H9DJ53"/>
<dbReference type="RefSeq" id="WP_091772991.1">
    <property type="nucleotide sequence ID" value="NZ_FOES01000007.1"/>
</dbReference>
<dbReference type="InterPro" id="IPR000868">
    <property type="entry name" value="Isochorismatase-like_dom"/>
</dbReference>
<keyword evidence="5" id="KW-1185">Reference proteome</keyword>
<evidence type="ECO:0000259" key="3">
    <source>
        <dbReference type="Pfam" id="PF00857"/>
    </source>
</evidence>
<name>A0A1H9DJ53_9BACI</name>
<dbReference type="InterPro" id="IPR036380">
    <property type="entry name" value="Isochorismatase-like_sf"/>
</dbReference>
<dbReference type="EMBL" id="FOES01000007">
    <property type="protein sequence ID" value="SEQ12783.1"/>
    <property type="molecule type" value="Genomic_DNA"/>
</dbReference>
<comment type="similarity">
    <text evidence="1">Belongs to the isochorismatase family.</text>
</comment>
<gene>
    <name evidence="4" type="ORF">SAMN05216362_10716</name>
</gene>
<proteinExistence type="inferred from homology"/>
<dbReference type="CDD" id="cd01014">
    <property type="entry name" value="nicotinamidase_related"/>
    <property type="match status" value="1"/>
</dbReference>
<evidence type="ECO:0000313" key="4">
    <source>
        <dbReference type="EMBL" id="SEQ12783.1"/>
    </source>
</evidence>
<protein>
    <submittedName>
        <fullName evidence="4">Nicotinamidase-related amidase</fullName>
    </submittedName>
</protein>
<dbReference type="PANTHER" id="PTHR43540:SF14">
    <property type="entry name" value="ISOCHORISMATASE"/>
    <property type="match status" value="1"/>
</dbReference>
<dbReference type="Proteomes" id="UP000199427">
    <property type="component" value="Unassembled WGS sequence"/>
</dbReference>
<keyword evidence="2" id="KW-0378">Hydrolase</keyword>
<dbReference type="GO" id="GO:0016787">
    <property type="term" value="F:hydrolase activity"/>
    <property type="evidence" value="ECO:0007669"/>
    <property type="project" value="UniProtKB-KW"/>
</dbReference>
<dbReference type="STRING" id="571933.SAMN05216362_10716"/>
<dbReference type="SUPFAM" id="SSF52499">
    <property type="entry name" value="Isochorismatase-like hydrolases"/>
    <property type="match status" value="1"/>
</dbReference>
<dbReference type="Gene3D" id="3.40.50.850">
    <property type="entry name" value="Isochorismatase-like"/>
    <property type="match status" value="1"/>
</dbReference>
<dbReference type="InterPro" id="IPR050272">
    <property type="entry name" value="Isochorismatase-like_hydrls"/>
</dbReference>
<dbReference type="PANTHER" id="PTHR43540">
    <property type="entry name" value="PEROXYUREIDOACRYLATE/UREIDOACRYLATE AMIDOHYDROLASE-RELATED"/>
    <property type="match status" value="1"/>
</dbReference>
<evidence type="ECO:0000313" key="5">
    <source>
        <dbReference type="Proteomes" id="UP000199427"/>
    </source>
</evidence>
<accession>A0A1H9DJ53</accession>
<organism evidence="4 5">
    <name type="scientific">Piscibacillus halophilus</name>
    <dbReference type="NCBI Taxonomy" id="571933"/>
    <lineage>
        <taxon>Bacteria</taxon>
        <taxon>Bacillati</taxon>
        <taxon>Bacillota</taxon>
        <taxon>Bacilli</taxon>
        <taxon>Bacillales</taxon>
        <taxon>Bacillaceae</taxon>
        <taxon>Piscibacillus</taxon>
    </lineage>
</organism>
<sequence length="176" mass="20028">MSNKALIIIDVQNGMFNEQPPVHNGKDLLHRLNSLLKEARHHHIPVIYVQHNEPTGSSLETGSIDWQIHSDIAPLDSDMIIQKHTPDSFHQTNLHDHLQQEKIDELMIAGIQTEVCVDTTCRRAFSLGYKMTLVLDAHSTFDTNNLTAQQIIDHHNQTLRWFAKVTPTTEIINSSI</sequence>
<evidence type="ECO:0000256" key="2">
    <source>
        <dbReference type="ARBA" id="ARBA00022801"/>
    </source>
</evidence>